<dbReference type="CDD" id="cd05483">
    <property type="entry name" value="retropepsin_like_bacteria"/>
    <property type="match status" value="1"/>
</dbReference>
<dbReference type="Pfam" id="PF13975">
    <property type="entry name" value="gag-asp_proteas"/>
    <property type="match status" value="1"/>
</dbReference>
<proteinExistence type="predicted"/>
<keyword evidence="3" id="KW-1185">Reference proteome</keyword>
<dbReference type="RefSeq" id="WP_164652571.1">
    <property type="nucleotide sequence ID" value="NZ_JAAIJR010000013.1"/>
</dbReference>
<dbReference type="GO" id="GO:0008233">
    <property type="term" value="F:peptidase activity"/>
    <property type="evidence" value="ECO:0007669"/>
    <property type="project" value="UniProtKB-KW"/>
</dbReference>
<dbReference type="AlphaFoldDB" id="A0A6P1DUF1"/>
<name>A0A6P1DUF1_9GAMM</name>
<gene>
    <name evidence="2" type="ORF">G3480_04975</name>
</gene>
<sequence length="256" mass="27279">MTRPASCFVVALVLLAWASLAAADPTRPLPQVDVAVELERLTHELGFDVKGIEQTAEAVGHLGGDNPIERLHLLLEEFDHIIVQDSGGGVERVIILGEKSDYVPPPLVVEGAPDGVADDSTAGGEGEAIVLTTRREGSSHVVTLGLEGPNKARVEQAMLIDTGADRIVLPLSLLSTLGLAQDALKAQQVQTANGIVDARIGQLSAVWVGEKRVEDVDVAFIEDQKLGGTSLLGMSLLRRFRMTIDDEKSQLTLATR</sequence>
<feature type="signal peptide" evidence="1">
    <location>
        <begin position="1"/>
        <end position="23"/>
    </location>
</feature>
<evidence type="ECO:0000313" key="3">
    <source>
        <dbReference type="Proteomes" id="UP000471640"/>
    </source>
</evidence>
<comment type="caution">
    <text evidence="2">The sequence shown here is derived from an EMBL/GenBank/DDBJ whole genome shotgun (WGS) entry which is preliminary data.</text>
</comment>
<organism evidence="2 3">
    <name type="scientific">Thiorhodococcus mannitoliphagus</name>
    <dbReference type="NCBI Taxonomy" id="329406"/>
    <lineage>
        <taxon>Bacteria</taxon>
        <taxon>Pseudomonadati</taxon>
        <taxon>Pseudomonadota</taxon>
        <taxon>Gammaproteobacteria</taxon>
        <taxon>Chromatiales</taxon>
        <taxon>Chromatiaceae</taxon>
        <taxon>Thiorhodococcus</taxon>
    </lineage>
</organism>
<dbReference type="Gene3D" id="2.40.70.10">
    <property type="entry name" value="Acid Proteases"/>
    <property type="match status" value="1"/>
</dbReference>
<dbReference type="GO" id="GO:0006508">
    <property type="term" value="P:proteolysis"/>
    <property type="evidence" value="ECO:0007669"/>
    <property type="project" value="UniProtKB-KW"/>
</dbReference>
<dbReference type="InterPro" id="IPR034122">
    <property type="entry name" value="Retropepsin-like_bacterial"/>
</dbReference>
<evidence type="ECO:0000313" key="2">
    <source>
        <dbReference type="EMBL" id="NEX19672.1"/>
    </source>
</evidence>
<reference evidence="3" key="1">
    <citation type="journal article" date="2020" name="Microbiol. Resour. Announc.">
        <title>Draft Genome Sequences of Thiorhodococcus mannitoliphagus and Thiorhodococcus minor, Purple Sulfur Photosynthetic Bacteria in the Gammaproteobacterial Family Chromatiaceae.</title>
        <authorList>
            <person name="Aviles F.A."/>
            <person name="Meyer T.E."/>
            <person name="Kyndt J.A."/>
        </authorList>
    </citation>
    <scope>NUCLEOTIDE SEQUENCE [LARGE SCALE GENOMIC DNA]</scope>
    <source>
        <strain evidence="3">DSM 18266</strain>
    </source>
</reference>
<dbReference type="SUPFAM" id="SSF50630">
    <property type="entry name" value="Acid proteases"/>
    <property type="match status" value="1"/>
</dbReference>
<protein>
    <submittedName>
        <fullName evidence="2">Clan AA aspartic protease</fullName>
    </submittedName>
</protein>
<dbReference type="Proteomes" id="UP000471640">
    <property type="component" value="Unassembled WGS sequence"/>
</dbReference>
<dbReference type="InterPro" id="IPR021109">
    <property type="entry name" value="Peptidase_aspartic_dom_sf"/>
</dbReference>
<keyword evidence="2" id="KW-0645">Protease</keyword>
<evidence type="ECO:0000256" key="1">
    <source>
        <dbReference type="SAM" id="SignalP"/>
    </source>
</evidence>
<dbReference type="EMBL" id="JAAIJR010000013">
    <property type="protein sequence ID" value="NEX19672.1"/>
    <property type="molecule type" value="Genomic_DNA"/>
</dbReference>
<reference evidence="2 3" key="2">
    <citation type="submission" date="2020-02" db="EMBL/GenBank/DDBJ databases">
        <title>Genome sequences of Thiorhodococcus mannitoliphagus and Thiorhodococcus minor, purple sulfur photosynthetic bacteria in the gammaproteobacterial family, Chromatiaceae.</title>
        <authorList>
            <person name="Aviles F.A."/>
            <person name="Meyer T.E."/>
            <person name="Kyndt J.A."/>
        </authorList>
    </citation>
    <scope>NUCLEOTIDE SEQUENCE [LARGE SCALE GENOMIC DNA]</scope>
    <source>
        <strain evidence="2 3">DSM 18266</strain>
    </source>
</reference>
<accession>A0A6P1DUF1</accession>
<feature type="chain" id="PRO_5027041238" evidence="1">
    <location>
        <begin position="24"/>
        <end position="256"/>
    </location>
</feature>
<keyword evidence="2" id="KW-0378">Hydrolase</keyword>
<keyword evidence="1" id="KW-0732">Signal</keyword>